<dbReference type="GO" id="GO:0008726">
    <property type="term" value="F:alkanesulfonate monooxygenase activity"/>
    <property type="evidence" value="ECO:0007669"/>
    <property type="project" value="TreeGrafter"/>
</dbReference>
<protein>
    <submittedName>
        <fullName evidence="7">Probable F420-dependent oxidoreductase, Rv1855c family</fullName>
    </submittedName>
</protein>
<keyword evidence="8" id="KW-1185">Reference proteome</keyword>
<dbReference type="InterPro" id="IPR050172">
    <property type="entry name" value="SsuD_RutA_monooxygenase"/>
</dbReference>
<feature type="region of interest" description="Disordered" evidence="5">
    <location>
        <begin position="244"/>
        <end position="263"/>
    </location>
</feature>
<feature type="domain" description="Luciferase-like" evidence="6">
    <location>
        <begin position="4"/>
        <end position="248"/>
    </location>
</feature>
<dbReference type="PANTHER" id="PTHR42847:SF4">
    <property type="entry name" value="ALKANESULFONATE MONOOXYGENASE-RELATED"/>
    <property type="match status" value="1"/>
</dbReference>
<evidence type="ECO:0000256" key="2">
    <source>
        <dbReference type="ARBA" id="ARBA00022643"/>
    </source>
</evidence>
<evidence type="ECO:0000256" key="3">
    <source>
        <dbReference type="ARBA" id="ARBA00023002"/>
    </source>
</evidence>
<dbReference type="STRING" id="113562.SAMN04489716_7848"/>
<dbReference type="Gene3D" id="3.20.20.30">
    <property type="entry name" value="Luciferase-like domain"/>
    <property type="match status" value="1"/>
</dbReference>
<dbReference type="InterPro" id="IPR011251">
    <property type="entry name" value="Luciferase-like_dom"/>
</dbReference>
<dbReference type="Proteomes" id="UP000198688">
    <property type="component" value="Chromosome I"/>
</dbReference>
<dbReference type="GO" id="GO:0046306">
    <property type="term" value="P:alkanesulfonate catabolic process"/>
    <property type="evidence" value="ECO:0007669"/>
    <property type="project" value="TreeGrafter"/>
</dbReference>
<dbReference type="OrthoDB" id="143323at2"/>
<accession>A0A1H2D3M3</accession>
<evidence type="ECO:0000313" key="8">
    <source>
        <dbReference type="Proteomes" id="UP000198688"/>
    </source>
</evidence>
<dbReference type="InterPro" id="IPR036661">
    <property type="entry name" value="Luciferase-like_sf"/>
</dbReference>
<evidence type="ECO:0000256" key="5">
    <source>
        <dbReference type="SAM" id="MobiDB-lite"/>
    </source>
</evidence>
<dbReference type="AlphaFoldDB" id="A0A1H2D3M3"/>
<dbReference type="SUPFAM" id="SSF51679">
    <property type="entry name" value="Bacterial luciferase-like"/>
    <property type="match status" value="1"/>
</dbReference>
<dbReference type="EMBL" id="LT629758">
    <property type="protein sequence ID" value="SDT77157.1"/>
    <property type="molecule type" value="Genomic_DNA"/>
</dbReference>
<keyword evidence="3" id="KW-0560">Oxidoreductase</keyword>
<evidence type="ECO:0000313" key="7">
    <source>
        <dbReference type="EMBL" id="SDT77157.1"/>
    </source>
</evidence>
<dbReference type="RefSeq" id="WP_092553021.1">
    <property type="nucleotide sequence ID" value="NZ_BOMJ01000056.1"/>
</dbReference>
<keyword evidence="1" id="KW-0285">Flavoprotein</keyword>
<name>A0A1H2D3M3_9ACTN</name>
<gene>
    <name evidence="7" type="ORF">SAMN04489716_7848</name>
</gene>
<organism evidence="7 8">
    <name type="scientific">Actinoplanes derwentensis</name>
    <dbReference type="NCBI Taxonomy" id="113562"/>
    <lineage>
        <taxon>Bacteria</taxon>
        <taxon>Bacillati</taxon>
        <taxon>Actinomycetota</taxon>
        <taxon>Actinomycetes</taxon>
        <taxon>Micromonosporales</taxon>
        <taxon>Micromonosporaceae</taxon>
        <taxon>Actinoplanes</taxon>
    </lineage>
</organism>
<dbReference type="NCBIfam" id="TIGR03560">
    <property type="entry name" value="F420_Rv1855c"/>
    <property type="match status" value="1"/>
</dbReference>
<reference evidence="7 8" key="1">
    <citation type="submission" date="2016-10" db="EMBL/GenBank/DDBJ databases">
        <authorList>
            <person name="de Groot N.N."/>
        </authorList>
    </citation>
    <scope>NUCLEOTIDE SEQUENCE [LARGE SCALE GENOMIC DNA]</scope>
    <source>
        <strain evidence="7 8">DSM 43941</strain>
    </source>
</reference>
<keyword evidence="4" id="KW-0503">Monooxygenase</keyword>
<evidence type="ECO:0000256" key="1">
    <source>
        <dbReference type="ARBA" id="ARBA00022630"/>
    </source>
</evidence>
<keyword evidence="2" id="KW-0288">FMN</keyword>
<dbReference type="InterPro" id="IPR019952">
    <property type="entry name" value="F420_OxRdatse_Rv1855c_pred"/>
</dbReference>
<proteinExistence type="predicted"/>
<evidence type="ECO:0000256" key="4">
    <source>
        <dbReference type="ARBA" id="ARBA00023033"/>
    </source>
</evidence>
<dbReference type="Pfam" id="PF00296">
    <property type="entry name" value="Bac_luciferase"/>
    <property type="match status" value="1"/>
</dbReference>
<sequence>MRVSIFTEPHRGATYDELLRAAQHAEAAGFEGFFRADHYLPMHDSDGYPGPTDSWVTLGAMARETSTIRLGTLLTCATFRHPAVTAISVAQVDQMSGGRIDFGLGAGWFGKEHEAYGIPFHTPKQRFDLLEEQLAVITGLWSAPSRFSYSGRHYQLIDAPALPKPVQQPGPPVIVGGRGKKRTPQLAARFADEFNLPFTPVGQSAAQYARVAEACEQYGRTKPPLVLSVGLAVACGRTGAEAKRRQEAMDESSALPPEGTITGTPEQVVDQIAKYAEIGATRVYVRLRDLGDLDHLDLLAAEVLPHLP</sequence>
<dbReference type="PANTHER" id="PTHR42847">
    <property type="entry name" value="ALKANESULFONATE MONOOXYGENASE"/>
    <property type="match status" value="1"/>
</dbReference>
<evidence type="ECO:0000259" key="6">
    <source>
        <dbReference type="Pfam" id="PF00296"/>
    </source>
</evidence>